<keyword evidence="1" id="KW-1133">Transmembrane helix</keyword>
<feature type="transmembrane region" description="Helical" evidence="1">
    <location>
        <begin position="44"/>
        <end position="64"/>
    </location>
</feature>
<sequence>MKRLLKAVYRRLGRPAPARLAVAAAILAAAGLTALALLGTTRLVWAASFLMSLVTLAGLALAWNEARQARLEARASAERAEVTYRRILAAFEVERLAAERRHAGGGDRAA</sequence>
<accession>A0A1G9GRK8</accession>
<keyword evidence="3" id="KW-1185">Reference proteome</keyword>
<dbReference type="STRING" id="380244.SAMN05216298_2376"/>
<dbReference type="EMBL" id="FNGF01000003">
    <property type="protein sequence ID" value="SDL03264.1"/>
    <property type="molecule type" value="Genomic_DNA"/>
</dbReference>
<evidence type="ECO:0000313" key="2">
    <source>
        <dbReference type="EMBL" id="SDL03264.1"/>
    </source>
</evidence>
<dbReference type="AlphaFoldDB" id="A0A1G9GRK8"/>
<keyword evidence="1" id="KW-0812">Transmembrane</keyword>
<gene>
    <name evidence="2" type="ORF">SAMN05216298_2376</name>
</gene>
<evidence type="ECO:0000256" key="1">
    <source>
        <dbReference type="SAM" id="Phobius"/>
    </source>
</evidence>
<proteinExistence type="predicted"/>
<feature type="transmembrane region" description="Helical" evidence="1">
    <location>
        <begin position="20"/>
        <end position="38"/>
    </location>
</feature>
<protein>
    <submittedName>
        <fullName evidence="2">Uncharacterized protein</fullName>
    </submittedName>
</protein>
<dbReference type="Proteomes" id="UP000198662">
    <property type="component" value="Unassembled WGS sequence"/>
</dbReference>
<reference evidence="3" key="1">
    <citation type="submission" date="2016-10" db="EMBL/GenBank/DDBJ databases">
        <authorList>
            <person name="Varghese N."/>
            <person name="Submissions S."/>
        </authorList>
    </citation>
    <scope>NUCLEOTIDE SEQUENCE [LARGE SCALE GENOMIC DNA]</scope>
    <source>
        <strain evidence="3">CGMCC 4.3147</strain>
    </source>
</reference>
<keyword evidence="1" id="KW-0472">Membrane</keyword>
<organism evidence="2 3">
    <name type="scientific">Glycomyces sambucus</name>
    <dbReference type="NCBI Taxonomy" id="380244"/>
    <lineage>
        <taxon>Bacteria</taxon>
        <taxon>Bacillati</taxon>
        <taxon>Actinomycetota</taxon>
        <taxon>Actinomycetes</taxon>
        <taxon>Glycomycetales</taxon>
        <taxon>Glycomycetaceae</taxon>
        <taxon>Glycomyces</taxon>
    </lineage>
</organism>
<evidence type="ECO:0000313" key="3">
    <source>
        <dbReference type="Proteomes" id="UP000198662"/>
    </source>
</evidence>
<name>A0A1G9GRK8_9ACTN</name>
<dbReference type="RefSeq" id="WP_143034750.1">
    <property type="nucleotide sequence ID" value="NZ_FNGF01000003.1"/>
</dbReference>